<evidence type="ECO:0000313" key="3">
    <source>
        <dbReference type="EMBL" id="MFD2932974.1"/>
    </source>
</evidence>
<dbReference type="SUPFAM" id="SSF52833">
    <property type="entry name" value="Thioredoxin-like"/>
    <property type="match status" value="1"/>
</dbReference>
<dbReference type="Pfam" id="PF13899">
    <property type="entry name" value="Thioredoxin_7"/>
    <property type="match status" value="1"/>
</dbReference>
<feature type="chain" id="PRO_5047306169" evidence="1">
    <location>
        <begin position="23"/>
        <end position="316"/>
    </location>
</feature>
<feature type="signal peptide" evidence="1">
    <location>
        <begin position="1"/>
        <end position="22"/>
    </location>
</feature>
<name>A0ABW6AG49_9BACT</name>
<feature type="domain" description="Thioredoxin" evidence="2">
    <location>
        <begin position="16"/>
        <end position="181"/>
    </location>
</feature>
<protein>
    <submittedName>
        <fullName evidence="3">Thioredoxin family protein</fullName>
    </submittedName>
</protein>
<gene>
    <name evidence="3" type="ORF">ACFS25_04230</name>
</gene>
<evidence type="ECO:0000256" key="1">
    <source>
        <dbReference type="SAM" id="SignalP"/>
    </source>
</evidence>
<dbReference type="PROSITE" id="PS51352">
    <property type="entry name" value="THIOREDOXIN_2"/>
    <property type="match status" value="1"/>
</dbReference>
<evidence type="ECO:0000313" key="4">
    <source>
        <dbReference type="Proteomes" id="UP001597512"/>
    </source>
</evidence>
<dbReference type="Proteomes" id="UP001597512">
    <property type="component" value="Unassembled WGS sequence"/>
</dbReference>
<keyword evidence="1" id="KW-0732">Signal</keyword>
<proteinExistence type="predicted"/>
<organism evidence="3 4">
    <name type="scientific">Spirosoma flavum</name>
    <dbReference type="NCBI Taxonomy" id="2048557"/>
    <lineage>
        <taxon>Bacteria</taxon>
        <taxon>Pseudomonadati</taxon>
        <taxon>Bacteroidota</taxon>
        <taxon>Cytophagia</taxon>
        <taxon>Cytophagales</taxon>
        <taxon>Cytophagaceae</taxon>
        <taxon>Spirosoma</taxon>
    </lineage>
</organism>
<reference evidence="4" key="1">
    <citation type="journal article" date="2019" name="Int. J. Syst. Evol. Microbiol.">
        <title>The Global Catalogue of Microorganisms (GCM) 10K type strain sequencing project: providing services to taxonomists for standard genome sequencing and annotation.</title>
        <authorList>
            <consortium name="The Broad Institute Genomics Platform"/>
            <consortium name="The Broad Institute Genome Sequencing Center for Infectious Disease"/>
            <person name="Wu L."/>
            <person name="Ma J."/>
        </authorList>
    </citation>
    <scope>NUCLEOTIDE SEQUENCE [LARGE SCALE GENOMIC DNA]</scope>
    <source>
        <strain evidence="4">KCTC 52490</strain>
    </source>
</reference>
<evidence type="ECO:0000259" key="2">
    <source>
        <dbReference type="PROSITE" id="PS51352"/>
    </source>
</evidence>
<dbReference type="RefSeq" id="WP_381497157.1">
    <property type="nucleotide sequence ID" value="NZ_JBHUOM010000001.1"/>
</dbReference>
<comment type="caution">
    <text evidence="3">The sequence shown here is derived from an EMBL/GenBank/DDBJ whole genome shotgun (WGS) entry which is preliminary data.</text>
</comment>
<dbReference type="EMBL" id="JBHUOM010000001">
    <property type="protein sequence ID" value="MFD2932974.1"/>
    <property type="molecule type" value="Genomic_DNA"/>
</dbReference>
<dbReference type="InterPro" id="IPR036249">
    <property type="entry name" value="Thioredoxin-like_sf"/>
</dbReference>
<sequence>MKSLVSRLSLFIALFMGFGTMAQNVTFSPTEPTGVTFFSGSWKDVLAEAKRQNRPVFVDIYTTWCPPCKRMANEAFPNLKVGAKFNVHFINYQLDAEKGEGVQVAKQYGVSSYPTALYIAPNAALVHRAVGYSGINGMIDQANTMLATPQLRTTVAKGDKDYAAGRRDPAFLKKYVKTRQLLERPSSDVLDTYLDALPESDRSTNETMLFVAEAIQSSTTKAFDYLIKNRSDLLVANAEKRSLATTVSDGLYRALDNDFRRASATNDEILLETVIANSERNTTSANPLMIREETQTQEAANDYRLRFLKRTQNSMK</sequence>
<accession>A0ABW6AG49</accession>
<dbReference type="Gene3D" id="3.40.30.10">
    <property type="entry name" value="Glutaredoxin"/>
    <property type="match status" value="1"/>
</dbReference>
<dbReference type="InterPro" id="IPR013766">
    <property type="entry name" value="Thioredoxin_domain"/>
</dbReference>
<keyword evidence="4" id="KW-1185">Reference proteome</keyword>